<organism evidence="1 2">
    <name type="scientific">Clostridium novyi B str. ATCC 27606</name>
    <dbReference type="NCBI Taxonomy" id="1443123"/>
    <lineage>
        <taxon>Bacteria</taxon>
        <taxon>Bacillati</taxon>
        <taxon>Bacillota</taxon>
        <taxon>Clostridia</taxon>
        <taxon>Eubacteriales</taxon>
        <taxon>Clostridiaceae</taxon>
        <taxon>Clostridium</taxon>
    </lineage>
</organism>
<dbReference type="Proteomes" id="UP000027770">
    <property type="component" value="Unassembled WGS sequence"/>
</dbReference>
<proteinExistence type="predicted"/>
<sequence>MKIEVGNRLDRHWFMPFCNNKEIDRIVSPKNASDFLLQEKANIVADNMRYLRVYMNKARIFPNWSFEKSFSNHHYQEVIKNLTADDKSNCKSITFGDMFSNDVNGYAIKNPIWGRIICLNESLQFFMKFCNLALFNFNQDVPKKIRLNSLRIAIRIILKQEAMDFFMDPRGIVPKDVGIAIHAPIKYELQYIAGHEFAHYLCEHFNDRNICPKKMLSIGETEYLRPIYNTSQKQEVEADIASINRPEYSSEEYSKILEGALIWFISLELSETAQYIISPPSSYSIKTHPSAQERFINLLENTNMPVDFNMGVIHKIQENAKWLKELLEEDLSFNYDLYDFYGSVYLDKPNTKWRGKKLIDRVDYY</sequence>
<evidence type="ECO:0000313" key="2">
    <source>
        <dbReference type="Proteomes" id="UP000027770"/>
    </source>
</evidence>
<name>A0AA40IUB9_CLONO</name>
<comment type="caution">
    <text evidence="1">The sequence shown here is derived from an EMBL/GenBank/DDBJ whole genome shotgun (WGS) entry which is preliminary data.</text>
</comment>
<dbReference type="EMBL" id="JENW01000062">
    <property type="protein sequence ID" value="KEI16392.1"/>
    <property type="molecule type" value="Genomic_DNA"/>
</dbReference>
<dbReference type="RefSeq" id="WP_039219102.1">
    <property type="nucleotide sequence ID" value="NZ_JENW01000062.1"/>
</dbReference>
<accession>A0AA40IUB9</accession>
<gene>
    <name evidence="1" type="ORF">Z959_09870</name>
</gene>
<dbReference type="AlphaFoldDB" id="A0AA40IUB9"/>
<evidence type="ECO:0000313" key="1">
    <source>
        <dbReference type="EMBL" id="KEI16392.1"/>
    </source>
</evidence>
<protein>
    <submittedName>
        <fullName evidence="1">Uncharacterized protein</fullName>
    </submittedName>
</protein>
<reference evidence="1 2" key="1">
    <citation type="submission" date="2014-02" db="EMBL/GenBank/DDBJ databases">
        <title>Plasmidome dynamics in the species complex Clostridium novyi sensu lato converts strains of independent lineages into distinctly different pathogens.</title>
        <authorList>
            <person name="Skarin H."/>
            <person name="Segerman B."/>
        </authorList>
    </citation>
    <scope>NUCLEOTIDE SEQUENCE [LARGE SCALE GENOMIC DNA]</scope>
    <source>
        <strain evidence="1 2">ATCC 27606</strain>
    </source>
</reference>
<keyword evidence="2" id="KW-1185">Reference proteome</keyword>